<dbReference type="Proteomes" id="UP001367508">
    <property type="component" value="Unassembled WGS sequence"/>
</dbReference>
<protein>
    <submittedName>
        <fullName evidence="1">Uncharacterized protein</fullName>
    </submittedName>
</protein>
<organism evidence="1 2">
    <name type="scientific">Canavalia gladiata</name>
    <name type="common">Sword bean</name>
    <name type="synonym">Dolichos gladiatus</name>
    <dbReference type="NCBI Taxonomy" id="3824"/>
    <lineage>
        <taxon>Eukaryota</taxon>
        <taxon>Viridiplantae</taxon>
        <taxon>Streptophyta</taxon>
        <taxon>Embryophyta</taxon>
        <taxon>Tracheophyta</taxon>
        <taxon>Spermatophyta</taxon>
        <taxon>Magnoliopsida</taxon>
        <taxon>eudicotyledons</taxon>
        <taxon>Gunneridae</taxon>
        <taxon>Pentapetalae</taxon>
        <taxon>rosids</taxon>
        <taxon>fabids</taxon>
        <taxon>Fabales</taxon>
        <taxon>Fabaceae</taxon>
        <taxon>Papilionoideae</taxon>
        <taxon>50 kb inversion clade</taxon>
        <taxon>NPAAA clade</taxon>
        <taxon>indigoferoid/millettioid clade</taxon>
        <taxon>Phaseoleae</taxon>
        <taxon>Canavalia</taxon>
    </lineage>
</organism>
<comment type="caution">
    <text evidence="1">The sequence shown here is derived from an EMBL/GenBank/DDBJ whole genome shotgun (WGS) entry which is preliminary data.</text>
</comment>
<dbReference type="AlphaFoldDB" id="A0AAN9K216"/>
<reference evidence="1 2" key="1">
    <citation type="submission" date="2024-01" db="EMBL/GenBank/DDBJ databases">
        <title>The genomes of 5 underutilized Papilionoideae crops provide insights into root nodulation and disease resistanc.</title>
        <authorList>
            <person name="Jiang F."/>
        </authorList>
    </citation>
    <scope>NUCLEOTIDE SEQUENCE [LARGE SCALE GENOMIC DNA]</scope>
    <source>
        <strain evidence="1">LVBAO_FW01</strain>
        <tissue evidence="1">Leaves</tissue>
    </source>
</reference>
<dbReference type="EMBL" id="JAYMYQ010000010">
    <property type="protein sequence ID" value="KAK7308446.1"/>
    <property type="molecule type" value="Genomic_DNA"/>
</dbReference>
<keyword evidence="2" id="KW-1185">Reference proteome</keyword>
<sequence>MSSCDLLKGSTLSTLDGLYEPTKDQYIWRKTEPAKNSMLRSMEVPFLLQGLSIIVPPGRMIRVSFR</sequence>
<evidence type="ECO:0000313" key="2">
    <source>
        <dbReference type="Proteomes" id="UP001367508"/>
    </source>
</evidence>
<gene>
    <name evidence="1" type="ORF">VNO77_42051</name>
</gene>
<accession>A0AAN9K216</accession>
<evidence type="ECO:0000313" key="1">
    <source>
        <dbReference type="EMBL" id="KAK7308446.1"/>
    </source>
</evidence>
<proteinExistence type="predicted"/>
<name>A0AAN9K216_CANGL</name>